<feature type="signal peptide" evidence="2">
    <location>
        <begin position="1"/>
        <end position="18"/>
    </location>
</feature>
<protein>
    <submittedName>
        <fullName evidence="3">Uncharacterized protein</fullName>
    </submittedName>
</protein>
<feature type="transmembrane region" description="Helical" evidence="1">
    <location>
        <begin position="28"/>
        <end position="45"/>
    </location>
</feature>
<feature type="transmembrane region" description="Helical" evidence="1">
    <location>
        <begin position="117"/>
        <end position="137"/>
    </location>
</feature>
<organism evidence="3 4">
    <name type="scientific">Steinernema carpocapsae</name>
    <name type="common">Entomopathogenic nematode</name>
    <dbReference type="NCBI Taxonomy" id="34508"/>
    <lineage>
        <taxon>Eukaryota</taxon>
        <taxon>Metazoa</taxon>
        <taxon>Ecdysozoa</taxon>
        <taxon>Nematoda</taxon>
        <taxon>Chromadorea</taxon>
        <taxon>Rhabditida</taxon>
        <taxon>Tylenchina</taxon>
        <taxon>Panagrolaimomorpha</taxon>
        <taxon>Strongyloidoidea</taxon>
        <taxon>Steinernematidae</taxon>
        <taxon>Steinernema</taxon>
    </lineage>
</organism>
<evidence type="ECO:0000256" key="1">
    <source>
        <dbReference type="SAM" id="Phobius"/>
    </source>
</evidence>
<keyword evidence="1" id="KW-0472">Membrane</keyword>
<dbReference type="Proteomes" id="UP000298663">
    <property type="component" value="Unassembled WGS sequence"/>
</dbReference>
<dbReference type="EMBL" id="AZBU02000012">
    <property type="protein sequence ID" value="TKR59751.1"/>
    <property type="molecule type" value="Genomic_DNA"/>
</dbReference>
<evidence type="ECO:0000313" key="4">
    <source>
        <dbReference type="Proteomes" id="UP000298663"/>
    </source>
</evidence>
<evidence type="ECO:0000313" key="3">
    <source>
        <dbReference type="EMBL" id="TKR59751.1"/>
    </source>
</evidence>
<sequence>MVFLMTLAMSTMAGHLLADKATNLVPAVMFMAPVALALLIDSDFSVNHGLASDRNHFLGLSAAIAFAATGSTALVTGSASFAFVLFTLSHLAWLAVHFQISMSAIMAKNFHQGDFEVLYVVALIVLYTAIALCTSGLNQATPVMPK</sequence>
<feature type="transmembrane region" description="Helical" evidence="1">
    <location>
        <begin position="81"/>
        <end position="105"/>
    </location>
</feature>
<accession>A0A4U5LUG9</accession>
<feature type="chain" id="PRO_5020910298" evidence="2">
    <location>
        <begin position="19"/>
        <end position="146"/>
    </location>
</feature>
<reference evidence="3 4" key="1">
    <citation type="journal article" date="2015" name="Genome Biol.">
        <title>Comparative genomics of Steinernema reveals deeply conserved gene regulatory networks.</title>
        <authorList>
            <person name="Dillman A.R."/>
            <person name="Macchietto M."/>
            <person name="Porter C.F."/>
            <person name="Rogers A."/>
            <person name="Williams B."/>
            <person name="Antoshechkin I."/>
            <person name="Lee M.M."/>
            <person name="Goodwin Z."/>
            <person name="Lu X."/>
            <person name="Lewis E.E."/>
            <person name="Goodrich-Blair H."/>
            <person name="Stock S.P."/>
            <person name="Adams B.J."/>
            <person name="Sternberg P.W."/>
            <person name="Mortazavi A."/>
        </authorList>
    </citation>
    <scope>NUCLEOTIDE SEQUENCE [LARGE SCALE GENOMIC DNA]</scope>
    <source>
        <strain evidence="3 4">ALL</strain>
    </source>
</reference>
<dbReference type="OrthoDB" id="5836215at2759"/>
<reference evidence="3 4" key="2">
    <citation type="journal article" date="2019" name="G3 (Bethesda)">
        <title>Hybrid Assembly of the Genome of the Entomopathogenic Nematode Steinernema carpocapsae Identifies the X-Chromosome.</title>
        <authorList>
            <person name="Serra L."/>
            <person name="Macchietto M."/>
            <person name="Macias-Munoz A."/>
            <person name="McGill C.J."/>
            <person name="Rodriguez I.M."/>
            <person name="Rodriguez B."/>
            <person name="Murad R."/>
            <person name="Mortazavi A."/>
        </authorList>
    </citation>
    <scope>NUCLEOTIDE SEQUENCE [LARGE SCALE GENOMIC DNA]</scope>
    <source>
        <strain evidence="3 4">ALL</strain>
    </source>
</reference>
<dbReference type="AlphaFoldDB" id="A0A4U5LUG9"/>
<comment type="caution">
    <text evidence="3">The sequence shown here is derived from an EMBL/GenBank/DDBJ whole genome shotgun (WGS) entry which is preliminary data.</text>
</comment>
<gene>
    <name evidence="3" type="ORF">L596_029379</name>
</gene>
<evidence type="ECO:0000256" key="2">
    <source>
        <dbReference type="SAM" id="SignalP"/>
    </source>
</evidence>
<keyword evidence="2" id="KW-0732">Signal</keyword>
<keyword evidence="4" id="KW-1185">Reference proteome</keyword>
<proteinExistence type="predicted"/>
<keyword evidence="1" id="KW-0812">Transmembrane</keyword>
<name>A0A4U5LUG9_STECR</name>
<keyword evidence="1" id="KW-1133">Transmembrane helix</keyword>
<feature type="transmembrane region" description="Helical" evidence="1">
    <location>
        <begin position="57"/>
        <end position="75"/>
    </location>
</feature>